<evidence type="ECO:0000256" key="1">
    <source>
        <dbReference type="ARBA" id="ARBA00023125"/>
    </source>
</evidence>
<dbReference type="GO" id="GO:0003700">
    <property type="term" value="F:DNA-binding transcription factor activity"/>
    <property type="evidence" value="ECO:0007669"/>
    <property type="project" value="InterPro"/>
</dbReference>
<dbReference type="PRINTS" id="PR00040">
    <property type="entry name" value="HTHMERR"/>
</dbReference>
<dbReference type="OrthoDB" id="9808480at2"/>
<evidence type="ECO:0000259" key="3">
    <source>
        <dbReference type="PROSITE" id="PS50937"/>
    </source>
</evidence>
<organism evidence="4 5">
    <name type="scientific">Frischella perrara</name>
    <dbReference type="NCBI Taxonomy" id="1267021"/>
    <lineage>
        <taxon>Bacteria</taxon>
        <taxon>Pseudomonadati</taxon>
        <taxon>Pseudomonadota</taxon>
        <taxon>Gammaproteobacteria</taxon>
        <taxon>Orbales</taxon>
        <taxon>Orbaceae</taxon>
        <taxon>Frischella</taxon>
    </lineage>
</organism>
<dbReference type="InterPro" id="IPR000551">
    <property type="entry name" value="MerR-type_HTH_dom"/>
</dbReference>
<name>A0A0A7S4K4_FRIPE</name>
<dbReference type="GO" id="GO:0003677">
    <property type="term" value="F:DNA binding"/>
    <property type="evidence" value="ECO:0007669"/>
    <property type="project" value="UniProtKB-KW"/>
</dbReference>
<keyword evidence="1" id="KW-0238">DNA-binding</keyword>
<dbReference type="RefSeq" id="WP_039103619.1">
    <property type="nucleotide sequence ID" value="NZ_CP009056.1"/>
</dbReference>
<dbReference type="PANTHER" id="PTHR30204">
    <property type="entry name" value="REDOX-CYCLING DRUG-SENSING TRANSCRIPTIONAL ACTIVATOR SOXR"/>
    <property type="match status" value="1"/>
</dbReference>
<sequence>MKIGELAKLAKCSTETIRFYEKRGLLTRPDRSENNYRHYTKQHLNRLLFICNCRILEMSHDEIQILIAIMDNPDNQGGHDNAHNLLANHLHHIDERIEELTKLRKQLIKLQQNCHSADQSCGILQEITDMPITNKIIKSHV</sequence>
<evidence type="ECO:0000313" key="4">
    <source>
        <dbReference type="EMBL" id="AJA44231.1"/>
    </source>
</evidence>
<feature type="coiled-coil region" evidence="2">
    <location>
        <begin position="93"/>
        <end position="120"/>
    </location>
</feature>
<dbReference type="PROSITE" id="PS50937">
    <property type="entry name" value="HTH_MERR_2"/>
    <property type="match status" value="1"/>
</dbReference>
<dbReference type="Gene3D" id="1.10.1660.10">
    <property type="match status" value="1"/>
</dbReference>
<reference evidence="4 5" key="1">
    <citation type="journal article" date="2014" name="Appl. Environ. Microbiol.">
        <title>Gut symbionts from distinct hosts exhibit genotoxic activity via divergent colibactin biosynthetic pathways.</title>
        <authorList>
            <person name="Engel P."/>
            <person name="Vizcaino M.I."/>
            <person name="Crawford J.M."/>
        </authorList>
    </citation>
    <scope>NUCLEOTIDE SEQUENCE [LARGE SCALE GENOMIC DNA]</scope>
    <source>
        <strain evidence="4 5">PEB0191</strain>
    </source>
</reference>
<dbReference type="InterPro" id="IPR009061">
    <property type="entry name" value="DNA-bd_dom_put_sf"/>
</dbReference>
<dbReference type="AlphaFoldDB" id="A0A0A7S4K4"/>
<keyword evidence="5" id="KW-1185">Reference proteome</keyword>
<evidence type="ECO:0000256" key="2">
    <source>
        <dbReference type="SAM" id="Coils"/>
    </source>
</evidence>
<dbReference type="SMART" id="SM00422">
    <property type="entry name" value="HTH_MERR"/>
    <property type="match status" value="1"/>
</dbReference>
<dbReference type="KEGG" id="fpp:FPB0191_00393"/>
<dbReference type="Proteomes" id="UP000030901">
    <property type="component" value="Chromosome"/>
</dbReference>
<keyword evidence="2" id="KW-0175">Coiled coil</keyword>
<gene>
    <name evidence="4" type="ORF">FPB0191_00393</name>
</gene>
<evidence type="ECO:0000313" key="5">
    <source>
        <dbReference type="Proteomes" id="UP000030901"/>
    </source>
</evidence>
<dbReference type="HOGENOM" id="CLU_060077_2_0_6"/>
<dbReference type="InterPro" id="IPR047057">
    <property type="entry name" value="MerR_fam"/>
</dbReference>
<dbReference type="Pfam" id="PF13411">
    <property type="entry name" value="MerR_1"/>
    <property type="match status" value="1"/>
</dbReference>
<dbReference type="PANTHER" id="PTHR30204:SF92">
    <property type="entry name" value="HTH-TYPE TRANSCRIPTIONAL REGULATOR ZNTR"/>
    <property type="match status" value="1"/>
</dbReference>
<accession>A0A0A7S4K4</accession>
<protein>
    <submittedName>
        <fullName evidence="4">Transcriptional regulator, MerR family</fullName>
    </submittedName>
</protein>
<proteinExistence type="predicted"/>
<dbReference type="STRING" id="1267021.FPB0191_00393"/>
<dbReference type="SUPFAM" id="SSF46955">
    <property type="entry name" value="Putative DNA-binding domain"/>
    <property type="match status" value="1"/>
</dbReference>
<feature type="domain" description="HTH merR-type" evidence="3">
    <location>
        <begin position="1"/>
        <end position="69"/>
    </location>
</feature>
<dbReference type="EMBL" id="CP009056">
    <property type="protein sequence ID" value="AJA44231.1"/>
    <property type="molecule type" value="Genomic_DNA"/>
</dbReference>